<reference evidence="1" key="2">
    <citation type="submission" date="2022-10" db="EMBL/GenBank/DDBJ databases">
        <authorList>
            <person name="Aronson H.S."/>
        </authorList>
    </citation>
    <scope>NUCLEOTIDE SEQUENCE</scope>
    <source>
        <strain evidence="1">RS19-109</strain>
    </source>
</reference>
<proteinExistence type="predicted"/>
<sequence length="110" mass="12594">MRQFVVDELSQEEQDNLDSYLKRSLKAGPMEGMFWLPVPEDLLGEAQQGHEQCGPFFFGIELGRSRLIAEFLVRSQSNLHCSCISYSTPAQRQFLLGFLDRMLADEHIKA</sequence>
<dbReference type="AlphaFoldDB" id="A0A9X4RPZ3"/>
<comment type="caution">
    <text evidence="1">The sequence shown here is derived from an EMBL/GenBank/DDBJ whole genome shotgun (WGS) entry which is preliminary data.</text>
</comment>
<evidence type="ECO:0000313" key="2">
    <source>
        <dbReference type="Proteomes" id="UP001154240"/>
    </source>
</evidence>
<dbReference type="RefSeq" id="WP_307632722.1">
    <property type="nucleotide sequence ID" value="NZ_JAPHEH010000001.1"/>
</dbReference>
<keyword evidence="2" id="KW-1185">Reference proteome</keyword>
<name>A0A9X4RPZ3_9BACT</name>
<dbReference type="EMBL" id="JAPHEH010000001">
    <property type="protein sequence ID" value="MDG4475747.1"/>
    <property type="molecule type" value="Genomic_DNA"/>
</dbReference>
<dbReference type="Proteomes" id="UP001154240">
    <property type="component" value="Unassembled WGS sequence"/>
</dbReference>
<evidence type="ECO:0000313" key="1">
    <source>
        <dbReference type="EMBL" id="MDG4475747.1"/>
    </source>
</evidence>
<gene>
    <name evidence="1" type="ORF">OLX77_06185</name>
</gene>
<organism evidence="1 2">
    <name type="scientific">Thiovibrio frasassiensis</name>
    <dbReference type="NCBI Taxonomy" id="2984131"/>
    <lineage>
        <taxon>Bacteria</taxon>
        <taxon>Pseudomonadati</taxon>
        <taxon>Thermodesulfobacteriota</taxon>
        <taxon>Desulfobulbia</taxon>
        <taxon>Desulfobulbales</taxon>
        <taxon>Thiovibrionaceae</taxon>
        <taxon>Thiovibrio</taxon>
    </lineage>
</organism>
<accession>A0A9X4RPZ3</accession>
<reference evidence="1" key="1">
    <citation type="journal article" date="2022" name="bioRxiv">
        <title>Thiovibrio frasassiensisgen. nov., sp. nov., an autotrophic, elemental sulfur disproportionating bacterium isolated from sulfidic karst sediment, and proposal of Thiovibrionaceae fam. nov.</title>
        <authorList>
            <person name="Aronson H."/>
            <person name="Thomas C."/>
            <person name="Bhattacharyya M."/>
            <person name="Eckstein S."/>
            <person name="Jensen S."/>
            <person name="Barco R."/>
            <person name="Macalady J."/>
            <person name="Amend J."/>
        </authorList>
    </citation>
    <scope>NUCLEOTIDE SEQUENCE</scope>
    <source>
        <strain evidence="1">RS19-109</strain>
    </source>
</reference>
<protein>
    <submittedName>
        <fullName evidence="1">Uncharacterized protein</fullName>
    </submittedName>
</protein>